<sequence>MKPTNNQTLLIVFVVVGFVLLDHVRYPSSLSPLPSPQNTNIGIETALHTSLRAAATQQGSKYGSDQVAPACMRLNEKYGIGQGYLSPRIDDYEDAKDWIMFRCTSYFYVKSHPLSPSSPSDYSPTNLPASTIPSTPTQTTPSLPSQRAPNNPTDPTDPNFGLHWPSTPLPSIPSTLHNTESPESAGVPSSKTWVWDLLHEDHLSVSDGTCPSGAPKCCPKKDPLRVWANQRNPLLAICSGVTTRGIQESDRHPGHLALFLKLMPSIVNTFDCDVDYVVVVGYDKGDQFYDTVEGQKEVRTWFEENMAKPMAAAGVTVTFVLVEVKNDLNKPGPVFNAMLREAYKTGADYFYRLNDDSELKMSNVEGGRSWVKVFIDAINSFQPPYGVVGPWGGLDRILTHDFVHRTHLDIFQGVYYPHELVDWYMDDWVSHVYGKERTIKAKEFVVEHHTFHHGQRYKVNRGNERLLKPLIRKGREKIGAYAEGKGWANKGDIVNDVGKGFKDLPGGR</sequence>
<keyword evidence="3" id="KW-1185">Reference proteome</keyword>
<feature type="compositionally biased region" description="Low complexity" evidence="1">
    <location>
        <begin position="118"/>
        <end position="159"/>
    </location>
</feature>
<dbReference type="Proteomes" id="UP001165065">
    <property type="component" value="Unassembled WGS sequence"/>
</dbReference>
<evidence type="ECO:0000256" key="1">
    <source>
        <dbReference type="SAM" id="MobiDB-lite"/>
    </source>
</evidence>
<dbReference type="AlphaFoldDB" id="A0A9W7GQM4"/>
<evidence type="ECO:0000313" key="3">
    <source>
        <dbReference type="Proteomes" id="UP001165065"/>
    </source>
</evidence>
<feature type="region of interest" description="Disordered" evidence="1">
    <location>
        <begin position="118"/>
        <end position="165"/>
    </location>
</feature>
<comment type="caution">
    <text evidence="2">The sequence shown here is derived from an EMBL/GenBank/DDBJ whole genome shotgun (WGS) entry which is preliminary data.</text>
</comment>
<accession>A0A9W7GQM4</accession>
<dbReference type="OrthoDB" id="10264146at2759"/>
<proteinExistence type="predicted"/>
<evidence type="ECO:0000313" key="2">
    <source>
        <dbReference type="EMBL" id="GMI49309.1"/>
    </source>
</evidence>
<dbReference type="EMBL" id="BRYA01000490">
    <property type="protein sequence ID" value="GMI49309.1"/>
    <property type="molecule type" value="Genomic_DNA"/>
</dbReference>
<organism evidence="2 3">
    <name type="scientific">Triparma columacea</name>
    <dbReference type="NCBI Taxonomy" id="722753"/>
    <lineage>
        <taxon>Eukaryota</taxon>
        <taxon>Sar</taxon>
        <taxon>Stramenopiles</taxon>
        <taxon>Ochrophyta</taxon>
        <taxon>Bolidophyceae</taxon>
        <taxon>Parmales</taxon>
        <taxon>Triparmaceae</taxon>
        <taxon>Triparma</taxon>
    </lineage>
</organism>
<name>A0A9W7GQM4_9STRA</name>
<gene>
    <name evidence="2" type="ORF">TrCOL_g11618</name>
</gene>
<reference evidence="3" key="1">
    <citation type="journal article" date="2023" name="Commun. Biol.">
        <title>Genome analysis of Parmales, the sister group of diatoms, reveals the evolutionary specialization of diatoms from phago-mixotrophs to photoautotrophs.</title>
        <authorList>
            <person name="Ban H."/>
            <person name="Sato S."/>
            <person name="Yoshikawa S."/>
            <person name="Yamada K."/>
            <person name="Nakamura Y."/>
            <person name="Ichinomiya M."/>
            <person name="Sato N."/>
            <person name="Blanc-Mathieu R."/>
            <person name="Endo H."/>
            <person name="Kuwata A."/>
            <person name="Ogata H."/>
        </authorList>
    </citation>
    <scope>NUCLEOTIDE SEQUENCE [LARGE SCALE GENOMIC DNA]</scope>
</reference>
<protein>
    <submittedName>
        <fullName evidence="2">Uncharacterized protein</fullName>
    </submittedName>
</protein>